<dbReference type="NCBIfam" id="NF041718">
    <property type="entry name" value="rSAM_phane_AMC"/>
    <property type="match status" value="1"/>
</dbReference>
<keyword evidence="1" id="KW-0949">S-adenosyl-L-methionine</keyword>
<keyword evidence="2" id="KW-0479">Metal-binding</keyword>
<dbReference type="Gene3D" id="3.20.20.70">
    <property type="entry name" value="Aldolase class I"/>
    <property type="match status" value="1"/>
</dbReference>
<dbReference type="GO" id="GO:0016491">
    <property type="term" value="F:oxidoreductase activity"/>
    <property type="evidence" value="ECO:0007669"/>
    <property type="project" value="InterPro"/>
</dbReference>
<evidence type="ECO:0000256" key="3">
    <source>
        <dbReference type="ARBA" id="ARBA00023004"/>
    </source>
</evidence>
<reference evidence="6 7" key="1">
    <citation type="submission" date="2019-03" db="EMBL/GenBank/DDBJ databases">
        <title>Genomic Encyclopedia of Type Strains, Phase IV (KMG-IV): sequencing the most valuable type-strain genomes for metagenomic binning, comparative biology and taxonomic classification.</title>
        <authorList>
            <person name="Goeker M."/>
        </authorList>
    </citation>
    <scope>NUCLEOTIDE SEQUENCE [LARGE SCALE GENOMIC DNA]</scope>
    <source>
        <strain evidence="6 7">DSM 46770</strain>
    </source>
</reference>
<dbReference type="InterPro" id="IPR007197">
    <property type="entry name" value="rSAM"/>
</dbReference>
<dbReference type="SFLD" id="SFLDG01072">
    <property type="entry name" value="dehydrogenase_like"/>
    <property type="match status" value="1"/>
</dbReference>
<dbReference type="Proteomes" id="UP000295281">
    <property type="component" value="Unassembled WGS sequence"/>
</dbReference>
<sequence length="369" mass="40694">MVNRLSPTFQTLVVQPTTLCNLNCSYCYISELGRKSRREMSLPVARALAASVEAQNSDMVVDVVWHGGEPLTTRRGHFHDLVDVFEPLRQKGYIRHYVQTNATLIDSGWCDFFSEYGFRVGISVDGPAIANTDRVDWSGRAAFPRVIRGIQVLKERGIEFSAICVVTAETITDPDPLLDFFETLGAASVGFNIEESEGANNNREVVAAGAVRRFWGAMFDRVAGGSSLNTREAGRLLGYLADVKAGRKRRWTSMPHDPIPTVGWNGDTVLLSPELLGVKDDRYGDFVIGNIIDESLASMIGRAHKAIYVREFFQGVEECQASCAFFDFCQGGQAGNRYFETGGFGGTETNYCRNAKQELVIALNESLGV</sequence>
<dbReference type="SFLD" id="SFLDS00029">
    <property type="entry name" value="Radical_SAM"/>
    <property type="match status" value="1"/>
</dbReference>
<dbReference type="CDD" id="cd01335">
    <property type="entry name" value="Radical_SAM"/>
    <property type="match status" value="1"/>
</dbReference>
<accession>A0A4R6V3X1</accession>
<keyword evidence="4" id="KW-0411">Iron-sulfur</keyword>
<dbReference type="AlphaFoldDB" id="A0A4R6V3X1"/>
<dbReference type="Pfam" id="PF04055">
    <property type="entry name" value="Radical_SAM"/>
    <property type="match status" value="1"/>
</dbReference>
<organism evidence="6 7">
    <name type="scientific">Actinorugispora endophytica</name>
    <dbReference type="NCBI Taxonomy" id="1605990"/>
    <lineage>
        <taxon>Bacteria</taxon>
        <taxon>Bacillati</taxon>
        <taxon>Actinomycetota</taxon>
        <taxon>Actinomycetes</taxon>
        <taxon>Streptosporangiales</taxon>
        <taxon>Nocardiopsidaceae</taxon>
        <taxon>Actinorugispora</taxon>
    </lineage>
</organism>
<dbReference type="SUPFAM" id="SSF102114">
    <property type="entry name" value="Radical SAM enzymes"/>
    <property type="match status" value="1"/>
</dbReference>
<keyword evidence="7" id="KW-1185">Reference proteome</keyword>
<dbReference type="PANTHER" id="PTHR43273">
    <property type="entry name" value="ANAEROBIC SULFATASE-MATURATING ENZYME HOMOLOG ASLB-RELATED"/>
    <property type="match status" value="1"/>
</dbReference>
<evidence type="ECO:0000313" key="7">
    <source>
        <dbReference type="Proteomes" id="UP000295281"/>
    </source>
</evidence>
<dbReference type="InterPro" id="IPR013785">
    <property type="entry name" value="Aldolase_TIM"/>
</dbReference>
<dbReference type="InterPro" id="IPR058240">
    <property type="entry name" value="rSAM_sf"/>
</dbReference>
<protein>
    <recommendedName>
        <fullName evidence="5">Radical SAM core domain-containing protein</fullName>
    </recommendedName>
</protein>
<dbReference type="EMBL" id="SNYN01000005">
    <property type="protein sequence ID" value="TDQ52889.1"/>
    <property type="molecule type" value="Genomic_DNA"/>
</dbReference>
<evidence type="ECO:0000256" key="2">
    <source>
        <dbReference type="ARBA" id="ARBA00022723"/>
    </source>
</evidence>
<evidence type="ECO:0000256" key="1">
    <source>
        <dbReference type="ARBA" id="ARBA00022691"/>
    </source>
</evidence>
<name>A0A4R6V3X1_9ACTN</name>
<dbReference type="GO" id="GO:0046872">
    <property type="term" value="F:metal ion binding"/>
    <property type="evidence" value="ECO:0007669"/>
    <property type="project" value="UniProtKB-KW"/>
</dbReference>
<feature type="domain" description="Radical SAM core" evidence="5">
    <location>
        <begin position="4"/>
        <end position="226"/>
    </location>
</feature>
<evidence type="ECO:0000256" key="4">
    <source>
        <dbReference type="ARBA" id="ARBA00023014"/>
    </source>
</evidence>
<dbReference type="RefSeq" id="WP_243742460.1">
    <property type="nucleotide sequence ID" value="NZ_SNYN01000005.1"/>
</dbReference>
<proteinExistence type="predicted"/>
<dbReference type="InterPro" id="IPR023867">
    <property type="entry name" value="Sulphatase_maturase_rSAM"/>
</dbReference>
<dbReference type="PANTHER" id="PTHR43273:SF8">
    <property type="entry name" value="RADICAL SAM DOMAIN PROTEIN"/>
    <property type="match status" value="1"/>
</dbReference>
<evidence type="ECO:0000259" key="5">
    <source>
        <dbReference type="PROSITE" id="PS51918"/>
    </source>
</evidence>
<keyword evidence="3" id="KW-0408">Iron</keyword>
<evidence type="ECO:0000313" key="6">
    <source>
        <dbReference type="EMBL" id="TDQ52889.1"/>
    </source>
</evidence>
<dbReference type="GO" id="GO:0051536">
    <property type="term" value="F:iron-sulfur cluster binding"/>
    <property type="evidence" value="ECO:0007669"/>
    <property type="project" value="UniProtKB-KW"/>
</dbReference>
<dbReference type="SFLD" id="SFLDG01067">
    <property type="entry name" value="SPASM/twitch_domain_containing"/>
    <property type="match status" value="1"/>
</dbReference>
<gene>
    <name evidence="6" type="ORF">EV190_1055</name>
</gene>
<dbReference type="SFLD" id="SFLDG01386">
    <property type="entry name" value="main_SPASM_domain-containing"/>
    <property type="match status" value="1"/>
</dbReference>
<dbReference type="PROSITE" id="PS51918">
    <property type="entry name" value="RADICAL_SAM"/>
    <property type="match status" value="1"/>
</dbReference>
<comment type="caution">
    <text evidence="6">The sequence shown here is derived from an EMBL/GenBank/DDBJ whole genome shotgun (WGS) entry which is preliminary data.</text>
</comment>